<protein>
    <submittedName>
        <fullName evidence="1">Uncharacterized protein</fullName>
    </submittedName>
</protein>
<gene>
    <name evidence="1" type="ORF">PHET_11522</name>
</gene>
<accession>A0A8J4T927</accession>
<comment type="caution">
    <text evidence="1">The sequence shown here is derived from an EMBL/GenBank/DDBJ whole genome shotgun (WGS) entry which is preliminary data.</text>
</comment>
<name>A0A8J4T927_9TREM</name>
<organism evidence="1 2">
    <name type="scientific">Paragonimus heterotremus</name>
    <dbReference type="NCBI Taxonomy" id="100268"/>
    <lineage>
        <taxon>Eukaryota</taxon>
        <taxon>Metazoa</taxon>
        <taxon>Spiralia</taxon>
        <taxon>Lophotrochozoa</taxon>
        <taxon>Platyhelminthes</taxon>
        <taxon>Trematoda</taxon>
        <taxon>Digenea</taxon>
        <taxon>Plagiorchiida</taxon>
        <taxon>Troglotremata</taxon>
        <taxon>Troglotrematidae</taxon>
        <taxon>Paragonimus</taxon>
    </lineage>
</organism>
<dbReference type="AlphaFoldDB" id="A0A8J4T927"/>
<dbReference type="Proteomes" id="UP000748531">
    <property type="component" value="Unassembled WGS sequence"/>
</dbReference>
<dbReference type="EMBL" id="LUCH01010121">
    <property type="protein sequence ID" value="KAF5395847.1"/>
    <property type="molecule type" value="Genomic_DNA"/>
</dbReference>
<reference evidence="1" key="1">
    <citation type="submission" date="2019-05" db="EMBL/GenBank/DDBJ databases">
        <title>Annotation for the trematode Paragonimus heterotremus.</title>
        <authorList>
            <person name="Choi Y.-J."/>
        </authorList>
    </citation>
    <scope>NUCLEOTIDE SEQUENCE</scope>
    <source>
        <strain evidence="1">LC</strain>
    </source>
</reference>
<evidence type="ECO:0000313" key="1">
    <source>
        <dbReference type="EMBL" id="KAF5395847.1"/>
    </source>
</evidence>
<keyword evidence="2" id="KW-1185">Reference proteome</keyword>
<evidence type="ECO:0000313" key="2">
    <source>
        <dbReference type="Proteomes" id="UP000748531"/>
    </source>
</evidence>
<proteinExistence type="predicted"/>
<sequence>MQSNQAVALIEPLLTGAPGTKLFTMKAK</sequence>